<dbReference type="Proteomes" id="UP000245942">
    <property type="component" value="Unassembled WGS sequence"/>
</dbReference>
<protein>
    <submittedName>
        <fullName evidence="13">Kinesin motor protein</fullName>
    </submittedName>
</protein>
<dbReference type="RefSeq" id="XP_025350134.1">
    <property type="nucleotide sequence ID" value="XM_025491663.1"/>
</dbReference>
<dbReference type="GO" id="GO:0003777">
    <property type="term" value="F:microtubule motor activity"/>
    <property type="evidence" value="ECO:0007669"/>
    <property type="project" value="InterPro"/>
</dbReference>
<organism evidence="13 14">
    <name type="scientific">Pseudomicrostroma glucosiphilum</name>
    <dbReference type="NCBI Taxonomy" id="1684307"/>
    <lineage>
        <taxon>Eukaryota</taxon>
        <taxon>Fungi</taxon>
        <taxon>Dikarya</taxon>
        <taxon>Basidiomycota</taxon>
        <taxon>Ustilaginomycotina</taxon>
        <taxon>Exobasidiomycetes</taxon>
        <taxon>Microstromatales</taxon>
        <taxon>Microstromatales incertae sedis</taxon>
        <taxon>Pseudomicrostroma</taxon>
    </lineage>
</organism>
<evidence type="ECO:0000256" key="10">
    <source>
        <dbReference type="SAM" id="Coils"/>
    </source>
</evidence>
<keyword evidence="7 9" id="KW-0505">Motor protein</keyword>
<dbReference type="GO" id="GO:0008017">
    <property type="term" value="F:microtubule binding"/>
    <property type="evidence" value="ECO:0007669"/>
    <property type="project" value="InterPro"/>
</dbReference>
<keyword evidence="4 9" id="KW-0547">Nucleotide-binding</keyword>
<dbReference type="InterPro" id="IPR036961">
    <property type="entry name" value="Kinesin_motor_dom_sf"/>
</dbReference>
<feature type="binding site" evidence="9">
    <location>
        <begin position="91"/>
        <end position="98"/>
    </location>
    <ligand>
        <name>ATP</name>
        <dbReference type="ChEBI" id="CHEBI:30616"/>
    </ligand>
</feature>
<dbReference type="CDD" id="cd23649">
    <property type="entry name" value="Khc_CBD_cc"/>
    <property type="match status" value="1"/>
</dbReference>
<feature type="domain" description="Kinesin motor" evidence="12">
    <location>
        <begin position="4"/>
        <end position="333"/>
    </location>
</feature>
<dbReference type="GO" id="GO:0007018">
    <property type="term" value="P:microtubule-based movement"/>
    <property type="evidence" value="ECO:0007669"/>
    <property type="project" value="InterPro"/>
</dbReference>
<feature type="compositionally biased region" description="Polar residues" evidence="11">
    <location>
        <begin position="396"/>
        <end position="410"/>
    </location>
</feature>
<dbReference type="PANTHER" id="PTHR47968">
    <property type="entry name" value="CENTROMERE PROTEIN E"/>
    <property type="match status" value="1"/>
</dbReference>
<dbReference type="Gene3D" id="3.40.850.10">
    <property type="entry name" value="Kinesin motor domain"/>
    <property type="match status" value="1"/>
</dbReference>
<proteinExistence type="inferred from homology"/>
<dbReference type="InterPro" id="IPR027417">
    <property type="entry name" value="P-loop_NTPase"/>
</dbReference>
<dbReference type="InterPro" id="IPR001752">
    <property type="entry name" value="Kinesin_motor_dom"/>
</dbReference>
<keyword evidence="14" id="KW-1185">Reference proteome</keyword>
<dbReference type="AlphaFoldDB" id="A0A316UDP5"/>
<gene>
    <name evidence="13" type="ORF">BCV69DRAFT_280586</name>
</gene>
<evidence type="ECO:0000256" key="11">
    <source>
        <dbReference type="SAM" id="MobiDB-lite"/>
    </source>
</evidence>
<evidence type="ECO:0000256" key="2">
    <source>
        <dbReference type="ARBA" id="ARBA00022490"/>
    </source>
</evidence>
<accession>A0A316UDP5</accession>
<dbReference type="GO" id="GO:0005524">
    <property type="term" value="F:ATP binding"/>
    <property type="evidence" value="ECO:0007669"/>
    <property type="project" value="UniProtKB-UniRule"/>
</dbReference>
<dbReference type="EMBL" id="KZ819322">
    <property type="protein sequence ID" value="PWN22974.1"/>
    <property type="molecule type" value="Genomic_DNA"/>
</dbReference>
<evidence type="ECO:0000256" key="5">
    <source>
        <dbReference type="ARBA" id="ARBA00022840"/>
    </source>
</evidence>
<dbReference type="STRING" id="1684307.A0A316UDP5"/>
<keyword evidence="8" id="KW-0206">Cytoskeleton</keyword>
<evidence type="ECO:0000256" key="1">
    <source>
        <dbReference type="ARBA" id="ARBA00004245"/>
    </source>
</evidence>
<evidence type="ECO:0000256" key="6">
    <source>
        <dbReference type="ARBA" id="ARBA00023054"/>
    </source>
</evidence>
<feature type="coiled-coil region" evidence="10">
    <location>
        <begin position="803"/>
        <end position="883"/>
    </location>
</feature>
<feature type="region of interest" description="Disordered" evidence="11">
    <location>
        <begin position="910"/>
        <end position="932"/>
    </location>
</feature>
<evidence type="ECO:0000256" key="8">
    <source>
        <dbReference type="ARBA" id="ARBA00023212"/>
    </source>
</evidence>
<dbReference type="PANTHER" id="PTHR47968:SF75">
    <property type="entry name" value="CENTROMERE-ASSOCIATED PROTEIN E"/>
    <property type="match status" value="1"/>
</dbReference>
<feature type="region of interest" description="Disordered" evidence="11">
    <location>
        <begin position="386"/>
        <end position="414"/>
    </location>
</feature>
<comment type="subcellular location">
    <subcellularLocation>
        <location evidence="1">Cytoplasm</location>
        <location evidence="1">Cytoskeleton</location>
    </subcellularLocation>
</comment>
<dbReference type="PRINTS" id="PR00380">
    <property type="entry name" value="KINESINHEAVY"/>
</dbReference>
<keyword evidence="5 9" id="KW-0067">ATP-binding</keyword>
<feature type="coiled-coil region" evidence="10">
    <location>
        <begin position="610"/>
        <end position="662"/>
    </location>
</feature>
<evidence type="ECO:0000313" key="13">
    <source>
        <dbReference type="EMBL" id="PWN22974.1"/>
    </source>
</evidence>
<evidence type="ECO:0000256" key="3">
    <source>
        <dbReference type="ARBA" id="ARBA00022701"/>
    </source>
</evidence>
<dbReference type="Pfam" id="PF00225">
    <property type="entry name" value="Kinesin"/>
    <property type="match status" value="1"/>
</dbReference>
<dbReference type="GeneID" id="37013397"/>
<feature type="compositionally biased region" description="Low complexity" evidence="11">
    <location>
        <begin position="920"/>
        <end position="932"/>
    </location>
</feature>
<dbReference type="FunFam" id="3.40.850.10:FF:000031">
    <property type="entry name" value="Kinesin-like protein"/>
    <property type="match status" value="1"/>
</dbReference>
<comment type="similarity">
    <text evidence="9">Belongs to the TRAFAC class myosin-kinesin ATPase superfamily. Kinesin family.</text>
</comment>
<dbReference type="CDD" id="cd01369">
    <property type="entry name" value="KISc_KHC_KIF5"/>
    <property type="match status" value="1"/>
</dbReference>
<evidence type="ECO:0000259" key="12">
    <source>
        <dbReference type="PROSITE" id="PS50067"/>
    </source>
</evidence>
<keyword evidence="6 10" id="KW-0175">Coiled coil</keyword>
<name>A0A316UDP5_9BASI</name>
<dbReference type="InterPro" id="IPR059182">
    <property type="entry name" value="Khc_C"/>
</dbReference>
<feature type="coiled-coil region" evidence="10">
    <location>
        <begin position="686"/>
        <end position="758"/>
    </location>
</feature>
<evidence type="ECO:0000256" key="9">
    <source>
        <dbReference type="PROSITE-ProRule" id="PRU00283"/>
    </source>
</evidence>
<evidence type="ECO:0000313" key="14">
    <source>
        <dbReference type="Proteomes" id="UP000245942"/>
    </source>
</evidence>
<keyword evidence="2" id="KW-0963">Cytoplasm</keyword>
<dbReference type="GO" id="GO:0005874">
    <property type="term" value="C:microtubule"/>
    <property type="evidence" value="ECO:0007669"/>
    <property type="project" value="UniProtKB-KW"/>
</dbReference>
<dbReference type="PROSITE" id="PS50067">
    <property type="entry name" value="KINESIN_MOTOR_2"/>
    <property type="match status" value="1"/>
</dbReference>
<feature type="compositionally biased region" description="Polar residues" evidence="11">
    <location>
        <begin position="435"/>
        <end position="446"/>
    </location>
</feature>
<keyword evidence="3" id="KW-0493">Microtubule</keyword>
<dbReference type="OrthoDB" id="3176171at2759"/>
<evidence type="ECO:0000256" key="4">
    <source>
        <dbReference type="ARBA" id="ARBA00022741"/>
    </source>
</evidence>
<feature type="region of interest" description="Disordered" evidence="11">
    <location>
        <begin position="426"/>
        <end position="458"/>
    </location>
</feature>
<sequence>MSSNVKVVARFRPPNALELREGSDITIDFEGGGDTTVKLKGGPSTGPEADGFTFDRVFPMNTRQQDVFEYGIKETVDDVLNGYNGTIFAYGQTGSGKTFTMMGASIDDESLRGIIPRITEQIFDSIMASASNLEYLVKVSYMEIYMEKIRDLLAPQNDNLQIHEEKNKGVYVKGLSDYYVGDQDDVYTLMRQGGSARAVSSTNMNAESSRSHSIFLVAIQQKNTDTGTQKTGNLYLVDLAGSEKVGKTGASGQTLEEAKKINKSLSALGMVINALTDGKSSHIPYRDSKLTRILQESLGGNSRTTLIINASPCSYNLDETISTLRFGSRAKRITNKARVNAELSPAELKVLLRKAQAEAAKSQQYIAQLEGELKVWRAGGKVAESDRAQLGKMGPSTGNVTPTPSASSRPGSVADLRPSMAALAGSDITRDLSSRPETPTAVSAMSQEEKDEFLRRENELSDQLAQKEEELKRLQAVHSDTMQDKEQEATLREDNKRLNVELNNLRLEVERIRYELKEAHINLDGAKELNAELSRETEELKKAVSERAAAAAVEAKDPEAEEKDRLKKIKVQRMMQDLQTEGFSDQEVAIRESLTKLDQSSMPPEVSGQLKQQMQEIAEQQRRLLHQLEESRKDRDHLLLREQDAENRYLDMREQHDKLVQQAQTDQGLDIEDVRVGREVQFHAERLELEGQIADLKSQIEGKLRDIGQLRQDNEALQASSDELKRAFAITTAGREGGEELMEKVKEMERVRKTMAQQLAEFDTMKRSMMRDLQNRCEKVVELEISLDESREQYNNVVRSSNTKSQQKKMAMIERNLEQLTNVQKQLVEQNSSLKKEVAIAERKLIARNERIQNLEGLLAESQDRLQLQNEKYETQMTLIRERFESAKSLNRTMGGVQGGGVGVNFGRIAKPLRGGGPQAGPQPGSAAVAAGAPRHLGVSNVQQQASAFE</sequence>
<dbReference type="InterPro" id="IPR027640">
    <property type="entry name" value="Kinesin-like_fam"/>
</dbReference>
<evidence type="ECO:0000256" key="7">
    <source>
        <dbReference type="ARBA" id="ARBA00023175"/>
    </source>
</evidence>
<dbReference type="SMART" id="SM00129">
    <property type="entry name" value="KISc"/>
    <property type="match status" value="1"/>
</dbReference>
<reference evidence="13 14" key="1">
    <citation type="journal article" date="2018" name="Mol. Biol. Evol.">
        <title>Broad Genomic Sampling Reveals a Smut Pathogenic Ancestry of the Fungal Clade Ustilaginomycotina.</title>
        <authorList>
            <person name="Kijpornyongpan T."/>
            <person name="Mondo S.J."/>
            <person name="Barry K."/>
            <person name="Sandor L."/>
            <person name="Lee J."/>
            <person name="Lipzen A."/>
            <person name="Pangilinan J."/>
            <person name="LaButti K."/>
            <person name="Hainaut M."/>
            <person name="Henrissat B."/>
            <person name="Grigoriev I.V."/>
            <person name="Spatafora J.W."/>
            <person name="Aime M.C."/>
        </authorList>
    </citation>
    <scope>NUCLEOTIDE SEQUENCE [LARGE SCALE GENOMIC DNA]</scope>
    <source>
        <strain evidence="13 14">MCA 4718</strain>
    </source>
</reference>
<dbReference type="SUPFAM" id="SSF52540">
    <property type="entry name" value="P-loop containing nucleoside triphosphate hydrolases"/>
    <property type="match status" value="1"/>
</dbReference>